<protein>
    <submittedName>
        <fullName evidence="1">Uncharacterized protein</fullName>
    </submittedName>
</protein>
<sequence>MFFQKTEAYPILMLKERAERVLQISSSGTVYTEYYQKIKEAKLKLPRVSIIGTLKLSGRKVWRKK</sequence>
<gene>
    <name evidence="1" type="ORF">BpHYR1_042233</name>
</gene>
<dbReference type="Proteomes" id="UP000276133">
    <property type="component" value="Unassembled WGS sequence"/>
</dbReference>
<evidence type="ECO:0000313" key="1">
    <source>
        <dbReference type="EMBL" id="RMZ97612.1"/>
    </source>
</evidence>
<accession>A0A3M7PEY1</accession>
<keyword evidence="2" id="KW-1185">Reference proteome</keyword>
<organism evidence="1 2">
    <name type="scientific">Brachionus plicatilis</name>
    <name type="common">Marine rotifer</name>
    <name type="synonym">Brachionus muelleri</name>
    <dbReference type="NCBI Taxonomy" id="10195"/>
    <lineage>
        <taxon>Eukaryota</taxon>
        <taxon>Metazoa</taxon>
        <taxon>Spiralia</taxon>
        <taxon>Gnathifera</taxon>
        <taxon>Rotifera</taxon>
        <taxon>Eurotatoria</taxon>
        <taxon>Monogononta</taxon>
        <taxon>Pseudotrocha</taxon>
        <taxon>Ploima</taxon>
        <taxon>Brachionidae</taxon>
        <taxon>Brachionus</taxon>
    </lineage>
</organism>
<proteinExistence type="predicted"/>
<comment type="caution">
    <text evidence="1">The sequence shown here is derived from an EMBL/GenBank/DDBJ whole genome shotgun (WGS) entry which is preliminary data.</text>
</comment>
<dbReference type="AlphaFoldDB" id="A0A3M7PEY1"/>
<dbReference type="EMBL" id="REGN01011300">
    <property type="protein sequence ID" value="RMZ97612.1"/>
    <property type="molecule type" value="Genomic_DNA"/>
</dbReference>
<name>A0A3M7PEY1_BRAPC</name>
<reference evidence="1 2" key="1">
    <citation type="journal article" date="2018" name="Sci. Rep.">
        <title>Genomic signatures of local adaptation to the degree of environmental predictability in rotifers.</title>
        <authorList>
            <person name="Franch-Gras L."/>
            <person name="Hahn C."/>
            <person name="Garcia-Roger E.M."/>
            <person name="Carmona M.J."/>
            <person name="Serra M."/>
            <person name="Gomez A."/>
        </authorList>
    </citation>
    <scope>NUCLEOTIDE SEQUENCE [LARGE SCALE GENOMIC DNA]</scope>
    <source>
        <strain evidence="1">HYR1</strain>
    </source>
</reference>
<evidence type="ECO:0000313" key="2">
    <source>
        <dbReference type="Proteomes" id="UP000276133"/>
    </source>
</evidence>